<organism evidence="2 3">
    <name type="scientific">Paramagnetospirillum caucaseum</name>
    <dbReference type="NCBI Taxonomy" id="1244869"/>
    <lineage>
        <taxon>Bacteria</taxon>
        <taxon>Pseudomonadati</taxon>
        <taxon>Pseudomonadota</taxon>
        <taxon>Alphaproteobacteria</taxon>
        <taxon>Rhodospirillales</taxon>
        <taxon>Magnetospirillaceae</taxon>
        <taxon>Paramagnetospirillum</taxon>
    </lineage>
</organism>
<dbReference type="CDD" id="cd02440">
    <property type="entry name" value="AdoMet_MTases"/>
    <property type="match status" value="1"/>
</dbReference>
<dbReference type="OrthoDB" id="9810247at2"/>
<keyword evidence="3" id="KW-1185">Reference proteome</keyword>
<dbReference type="Pfam" id="PF08241">
    <property type="entry name" value="Methyltransf_11"/>
    <property type="match status" value="1"/>
</dbReference>
<dbReference type="RefSeq" id="WP_008621585.1">
    <property type="nucleotide sequence ID" value="NZ_AONQ01000093.1"/>
</dbReference>
<evidence type="ECO:0000313" key="2">
    <source>
        <dbReference type="EMBL" id="EME67949.1"/>
    </source>
</evidence>
<dbReference type="InterPro" id="IPR013216">
    <property type="entry name" value="Methyltransf_11"/>
</dbReference>
<name>M3A647_9PROT</name>
<evidence type="ECO:0000313" key="3">
    <source>
        <dbReference type="Proteomes" id="UP000011744"/>
    </source>
</evidence>
<feature type="domain" description="Methyltransferase type 11" evidence="1">
    <location>
        <begin position="37"/>
        <end position="134"/>
    </location>
</feature>
<comment type="caution">
    <text evidence="2">The sequence shown here is derived from an EMBL/GenBank/DDBJ whole genome shotgun (WGS) entry which is preliminary data.</text>
</comment>
<dbReference type="AlphaFoldDB" id="M3A647"/>
<keyword evidence="2" id="KW-0808">Transferase</keyword>
<dbReference type="STRING" id="1244869.H261_20964"/>
<dbReference type="GO" id="GO:0032259">
    <property type="term" value="P:methylation"/>
    <property type="evidence" value="ECO:0007669"/>
    <property type="project" value="UniProtKB-KW"/>
</dbReference>
<dbReference type="Proteomes" id="UP000011744">
    <property type="component" value="Unassembled WGS sequence"/>
</dbReference>
<dbReference type="Gene3D" id="3.40.50.150">
    <property type="entry name" value="Vaccinia Virus protein VP39"/>
    <property type="match status" value="1"/>
</dbReference>
<sequence>MADISYPGEELLCFAEATNWKRYMGAVLSPHVGTSVLDVGAGLGETAKRLNAGTARRWVCLEPDRGMADGLDRSRRAGELGANCDIVHGTLADLPPDRTFDTILYIDVLEHIERDGDELANAAQYLQPGGRLIVLTPAFSWLFTEFDAAIGHFRRYSRPGLAALTPPNMALVEARYLDSVGLMTSLMNRFLLHAAKPTRSQIALWDKILVPISTVVDRCVGYSFGRSVICVWRKP</sequence>
<dbReference type="InterPro" id="IPR029063">
    <property type="entry name" value="SAM-dependent_MTases_sf"/>
</dbReference>
<evidence type="ECO:0000259" key="1">
    <source>
        <dbReference type="Pfam" id="PF08241"/>
    </source>
</evidence>
<proteinExistence type="predicted"/>
<gene>
    <name evidence="2" type="ORF">H261_20964</name>
</gene>
<accession>M3A647</accession>
<dbReference type="EMBL" id="AONQ01000093">
    <property type="protein sequence ID" value="EME67949.1"/>
    <property type="molecule type" value="Genomic_DNA"/>
</dbReference>
<dbReference type="eggNOG" id="COG2227">
    <property type="taxonomic scope" value="Bacteria"/>
</dbReference>
<dbReference type="GO" id="GO:0008757">
    <property type="term" value="F:S-adenosylmethionine-dependent methyltransferase activity"/>
    <property type="evidence" value="ECO:0007669"/>
    <property type="project" value="InterPro"/>
</dbReference>
<protein>
    <submittedName>
        <fullName evidence="2">Methyltransferase family protein</fullName>
    </submittedName>
</protein>
<keyword evidence="2" id="KW-0489">Methyltransferase</keyword>
<dbReference type="SUPFAM" id="SSF53335">
    <property type="entry name" value="S-adenosyl-L-methionine-dependent methyltransferases"/>
    <property type="match status" value="1"/>
</dbReference>
<reference evidence="2 3" key="1">
    <citation type="journal article" date="2014" name="Genome Announc.">
        <title>Draft Genome Sequence of Magnetospirillum sp. Strain SO-1, a Freshwater Magnetotactic Bacterium Isolated from the Ol'khovka River, Russia.</title>
        <authorList>
            <person name="Grouzdev D.S."/>
            <person name="Dziuba M.V."/>
            <person name="Sukhacheva M.S."/>
            <person name="Mardanov A.V."/>
            <person name="Beletskiy A.V."/>
            <person name="Kuznetsov B.B."/>
            <person name="Skryabin K.G."/>
        </authorList>
    </citation>
    <scope>NUCLEOTIDE SEQUENCE [LARGE SCALE GENOMIC DNA]</scope>
    <source>
        <strain evidence="2 3">SO-1</strain>
    </source>
</reference>